<gene>
    <name evidence="3" type="ORF">CAPTEDRAFT_206758</name>
</gene>
<feature type="compositionally biased region" description="Basic residues" evidence="2">
    <location>
        <begin position="1"/>
        <end position="10"/>
    </location>
</feature>
<feature type="coiled-coil region" evidence="1">
    <location>
        <begin position="595"/>
        <end position="622"/>
    </location>
</feature>
<keyword evidence="5" id="KW-1185">Reference proteome</keyword>
<dbReference type="EMBL" id="AMQN01009244">
    <property type="status" value="NOT_ANNOTATED_CDS"/>
    <property type="molecule type" value="Genomic_DNA"/>
</dbReference>
<dbReference type="STRING" id="283909.R7U5P8"/>
<sequence length="660" mass="76588">MTRKKNKNKQAKAPATSTSPSSLPEEKVATQNLEGEKPSPMDDIRNRVKDPEHGEWFLANHGLMSLNFFLEDFCEKFIKQQHSCSRDALPNKSYETCPNEALCNNGMNYYDDRECMWKREPPCGVCDYWLNIILDAIKVTSPDYLMKSFKNCEVRKFPADDWQLAKACMMAGSQKCTSAQKTDISGLLAVFLNAKVFNFLGRDAMEAAKVVRNVRNEIIHAPKMKMTEENRHKLIGQMIAFFEAIEANIRNHNSELLLVGSLEVLRRELTILVELKKMDVKNIADLTDEKKYTEVQNFTYKQIDLQVQRLEASLSENSEKVEGIEKELQDLRELRQTFELFVCEKFQKLSEKVDDLHENHQDLREDHQSLRAEHQDLHEKHHALAARQKVHVTWNVAICVSDKKSIHLVINKEATKDVSHPPELIESHFDIALAFVEKDEGAAKKVIEILEKFVCFGDNESPKICPLNEYQILFHWIRSKPRSIDEVLQRSTFLFMIITDNFLTNDWAKHLIDDAVTRNIELPDYIVPVFQPSKSAVKQSIPYGLRHLHGLEVERFFDKRTRTESIENFDDKVFVQEDFCQYFIDSVSKMLAGKAQEKEMREKEQERKYREWKQKNESVAQQIEEMSLVDESIPTPTPASDSFPPCYKIDSEEQQLANEN</sequence>
<dbReference type="AlphaFoldDB" id="R7U5P8"/>
<evidence type="ECO:0000256" key="2">
    <source>
        <dbReference type="SAM" id="MobiDB-lite"/>
    </source>
</evidence>
<protein>
    <recommendedName>
        <fullName evidence="6">TIR domain-containing protein</fullName>
    </recommendedName>
</protein>
<evidence type="ECO:0000256" key="1">
    <source>
        <dbReference type="SAM" id="Coils"/>
    </source>
</evidence>
<feature type="compositionally biased region" description="Low complexity" evidence="2">
    <location>
        <begin position="11"/>
        <end position="22"/>
    </location>
</feature>
<reference evidence="3 5" key="2">
    <citation type="journal article" date="2013" name="Nature">
        <title>Insights into bilaterian evolution from three spiralian genomes.</title>
        <authorList>
            <person name="Simakov O."/>
            <person name="Marletaz F."/>
            <person name="Cho S.J."/>
            <person name="Edsinger-Gonzales E."/>
            <person name="Havlak P."/>
            <person name="Hellsten U."/>
            <person name="Kuo D.H."/>
            <person name="Larsson T."/>
            <person name="Lv J."/>
            <person name="Arendt D."/>
            <person name="Savage R."/>
            <person name="Osoegawa K."/>
            <person name="de Jong P."/>
            <person name="Grimwood J."/>
            <person name="Chapman J.A."/>
            <person name="Shapiro H."/>
            <person name="Aerts A."/>
            <person name="Otillar R.P."/>
            <person name="Terry A.Y."/>
            <person name="Boore J.L."/>
            <person name="Grigoriev I.V."/>
            <person name="Lindberg D.R."/>
            <person name="Seaver E.C."/>
            <person name="Weisblat D.A."/>
            <person name="Putnam N.H."/>
            <person name="Rokhsar D.S."/>
        </authorList>
    </citation>
    <scope>NUCLEOTIDE SEQUENCE</scope>
    <source>
        <strain evidence="3 5">I ESC-2004</strain>
    </source>
</reference>
<dbReference type="OrthoDB" id="6162130at2759"/>
<dbReference type="Pfam" id="PF15112">
    <property type="entry name" value="DUF4559"/>
    <property type="match status" value="1"/>
</dbReference>
<dbReference type="HOGENOM" id="CLU_461710_0_0_1"/>
<dbReference type="EMBL" id="AMQN01009243">
    <property type="status" value="NOT_ANNOTATED_CDS"/>
    <property type="molecule type" value="Genomic_DNA"/>
</dbReference>
<evidence type="ECO:0000313" key="5">
    <source>
        <dbReference type="Proteomes" id="UP000014760"/>
    </source>
</evidence>
<dbReference type="EMBL" id="KB305044">
    <property type="protein sequence ID" value="ELU01411.1"/>
    <property type="molecule type" value="Genomic_DNA"/>
</dbReference>
<reference evidence="5" key="1">
    <citation type="submission" date="2012-12" db="EMBL/GenBank/DDBJ databases">
        <authorList>
            <person name="Hellsten U."/>
            <person name="Grimwood J."/>
            <person name="Chapman J.A."/>
            <person name="Shapiro H."/>
            <person name="Aerts A."/>
            <person name="Otillar R.P."/>
            <person name="Terry A.Y."/>
            <person name="Boore J.L."/>
            <person name="Simakov O."/>
            <person name="Marletaz F."/>
            <person name="Cho S.-J."/>
            <person name="Edsinger-Gonzales E."/>
            <person name="Havlak P."/>
            <person name="Kuo D.-H."/>
            <person name="Larsson T."/>
            <person name="Lv J."/>
            <person name="Arendt D."/>
            <person name="Savage R."/>
            <person name="Osoegawa K."/>
            <person name="de Jong P."/>
            <person name="Lindberg D.R."/>
            <person name="Seaver E.C."/>
            <person name="Weisblat D.A."/>
            <person name="Putnam N.H."/>
            <person name="Grigoriev I.V."/>
            <person name="Rokhsar D.S."/>
        </authorList>
    </citation>
    <scope>NUCLEOTIDE SEQUENCE</scope>
    <source>
        <strain evidence="5">I ESC-2004</strain>
    </source>
</reference>
<dbReference type="PANTHER" id="PTHR35083:SF3">
    <property type="entry name" value="SI:CH211-91P5.3"/>
    <property type="match status" value="1"/>
</dbReference>
<dbReference type="EnsemblMetazoa" id="CapteT206758">
    <property type="protein sequence ID" value="CapteP206758"/>
    <property type="gene ID" value="CapteG206758"/>
</dbReference>
<evidence type="ECO:0008006" key="6">
    <source>
        <dbReference type="Google" id="ProtNLM"/>
    </source>
</evidence>
<evidence type="ECO:0000313" key="3">
    <source>
        <dbReference type="EMBL" id="ELU01411.1"/>
    </source>
</evidence>
<keyword evidence="1" id="KW-0175">Coiled coil</keyword>
<feature type="region of interest" description="Disordered" evidence="2">
    <location>
        <begin position="1"/>
        <end position="47"/>
    </location>
</feature>
<accession>R7U5P8</accession>
<feature type="compositionally biased region" description="Basic and acidic residues" evidence="2">
    <location>
        <begin position="24"/>
        <end position="47"/>
    </location>
</feature>
<dbReference type="Gene3D" id="3.40.50.10140">
    <property type="entry name" value="Toll/interleukin-1 receptor homology (TIR) domain"/>
    <property type="match status" value="1"/>
</dbReference>
<organism evidence="3">
    <name type="scientific">Capitella teleta</name>
    <name type="common">Polychaete worm</name>
    <dbReference type="NCBI Taxonomy" id="283909"/>
    <lineage>
        <taxon>Eukaryota</taxon>
        <taxon>Metazoa</taxon>
        <taxon>Spiralia</taxon>
        <taxon>Lophotrochozoa</taxon>
        <taxon>Annelida</taxon>
        <taxon>Polychaeta</taxon>
        <taxon>Sedentaria</taxon>
        <taxon>Scolecida</taxon>
        <taxon>Capitellidae</taxon>
        <taxon>Capitella</taxon>
    </lineage>
</organism>
<feature type="coiled-coil region" evidence="1">
    <location>
        <begin position="307"/>
        <end position="380"/>
    </location>
</feature>
<reference evidence="4" key="3">
    <citation type="submission" date="2015-06" db="UniProtKB">
        <authorList>
            <consortium name="EnsemblMetazoa"/>
        </authorList>
    </citation>
    <scope>IDENTIFICATION</scope>
</reference>
<evidence type="ECO:0000313" key="4">
    <source>
        <dbReference type="EnsemblMetazoa" id="CapteP206758"/>
    </source>
</evidence>
<proteinExistence type="predicted"/>
<dbReference type="InterPro" id="IPR035897">
    <property type="entry name" value="Toll_tir_struct_dom_sf"/>
</dbReference>
<dbReference type="PANTHER" id="PTHR35083">
    <property type="entry name" value="RGD1565685 PROTEIN"/>
    <property type="match status" value="1"/>
</dbReference>
<name>R7U5P8_CAPTE</name>
<dbReference type="InterPro" id="IPR027897">
    <property type="entry name" value="DUF4559"/>
</dbReference>
<dbReference type="Proteomes" id="UP000014760">
    <property type="component" value="Unassembled WGS sequence"/>
</dbReference>